<gene>
    <name evidence="1" type="primary">ORF92526</name>
</gene>
<proteinExistence type="predicted"/>
<name>A0A0B7A1T3_9EUPU</name>
<dbReference type="AlphaFoldDB" id="A0A0B7A1T3"/>
<reference evidence="1" key="1">
    <citation type="submission" date="2014-12" db="EMBL/GenBank/DDBJ databases">
        <title>Insight into the proteome of Arion vulgaris.</title>
        <authorList>
            <person name="Aradska J."/>
            <person name="Bulat T."/>
            <person name="Smidak R."/>
            <person name="Sarate P."/>
            <person name="Gangsoo J."/>
            <person name="Sialana F."/>
            <person name="Bilban M."/>
            <person name="Lubec G."/>
        </authorList>
    </citation>
    <scope>NUCLEOTIDE SEQUENCE</scope>
    <source>
        <tissue evidence="1">Skin</tissue>
    </source>
</reference>
<feature type="non-terminal residue" evidence="1">
    <location>
        <position position="1"/>
    </location>
</feature>
<evidence type="ECO:0000313" key="1">
    <source>
        <dbReference type="EMBL" id="CEK74778.1"/>
    </source>
</evidence>
<dbReference type="EMBL" id="HACG01027913">
    <property type="protein sequence ID" value="CEK74778.1"/>
    <property type="molecule type" value="Transcribed_RNA"/>
</dbReference>
<organism evidence="1">
    <name type="scientific">Arion vulgaris</name>
    <dbReference type="NCBI Taxonomy" id="1028688"/>
    <lineage>
        <taxon>Eukaryota</taxon>
        <taxon>Metazoa</taxon>
        <taxon>Spiralia</taxon>
        <taxon>Lophotrochozoa</taxon>
        <taxon>Mollusca</taxon>
        <taxon>Gastropoda</taxon>
        <taxon>Heterobranchia</taxon>
        <taxon>Euthyneura</taxon>
        <taxon>Panpulmonata</taxon>
        <taxon>Eupulmonata</taxon>
        <taxon>Stylommatophora</taxon>
        <taxon>Helicina</taxon>
        <taxon>Arionoidea</taxon>
        <taxon>Arionidae</taxon>
        <taxon>Arion</taxon>
    </lineage>
</organism>
<sequence length="54" mass="6376">VIHVSVCLIVRDPCSERLYPFFDKQAEVLVDCNDISNDSLQLTTHTQSYYTRWR</sequence>
<protein>
    <submittedName>
        <fullName evidence="1">Uncharacterized protein</fullName>
    </submittedName>
</protein>
<accession>A0A0B7A1T3</accession>